<feature type="region of interest" description="Disordered" evidence="1">
    <location>
        <begin position="1"/>
        <end position="51"/>
    </location>
</feature>
<evidence type="ECO:0000256" key="1">
    <source>
        <dbReference type="SAM" id="MobiDB-lite"/>
    </source>
</evidence>
<dbReference type="EMBL" id="OZ075145">
    <property type="protein sequence ID" value="CAL5049276.1"/>
    <property type="molecule type" value="Genomic_DNA"/>
</dbReference>
<protein>
    <submittedName>
        <fullName evidence="3">Uncharacterized protein</fullName>
    </submittedName>
</protein>
<reference evidence="3" key="1">
    <citation type="submission" date="2024-10" db="EMBL/GenBank/DDBJ databases">
        <authorList>
            <person name="Ryan C."/>
        </authorList>
    </citation>
    <scope>NUCLEOTIDE SEQUENCE [LARGE SCALE GENOMIC DNA]</scope>
</reference>
<evidence type="ECO:0000313" key="3">
    <source>
        <dbReference type="EMBL" id="CAL5049276.1"/>
    </source>
</evidence>
<sequence>MEGANENDAGLRPAAAAGRGNNDAPPPPPPSPDDEANGGGHRRAQRRPRRRRLRVRALGAMMAAGAYILLAEALAGARPEAAWMFTAFVLWVVGKWLLLLSFMN</sequence>
<evidence type="ECO:0000313" key="4">
    <source>
        <dbReference type="Proteomes" id="UP001497457"/>
    </source>
</evidence>
<name>A0ABC9E1Q5_9POAL</name>
<feature type="compositionally biased region" description="Low complexity" evidence="1">
    <location>
        <begin position="7"/>
        <end position="23"/>
    </location>
</feature>
<gene>
    <name evidence="3" type="ORF">URODEC1_LOCUS90916</name>
</gene>
<organism evidence="3 4">
    <name type="scientific">Urochloa decumbens</name>
    <dbReference type="NCBI Taxonomy" id="240449"/>
    <lineage>
        <taxon>Eukaryota</taxon>
        <taxon>Viridiplantae</taxon>
        <taxon>Streptophyta</taxon>
        <taxon>Embryophyta</taxon>
        <taxon>Tracheophyta</taxon>
        <taxon>Spermatophyta</taxon>
        <taxon>Magnoliopsida</taxon>
        <taxon>Liliopsida</taxon>
        <taxon>Poales</taxon>
        <taxon>Poaceae</taxon>
        <taxon>PACMAD clade</taxon>
        <taxon>Panicoideae</taxon>
        <taxon>Panicodae</taxon>
        <taxon>Paniceae</taxon>
        <taxon>Melinidinae</taxon>
        <taxon>Urochloa</taxon>
    </lineage>
</organism>
<feature type="transmembrane region" description="Helical" evidence="2">
    <location>
        <begin position="81"/>
        <end position="102"/>
    </location>
</feature>
<evidence type="ECO:0000256" key="2">
    <source>
        <dbReference type="SAM" id="Phobius"/>
    </source>
</evidence>
<keyword evidence="2" id="KW-1133">Transmembrane helix</keyword>
<accession>A0ABC9E1Q5</accession>
<feature type="compositionally biased region" description="Basic residues" evidence="1">
    <location>
        <begin position="40"/>
        <end position="51"/>
    </location>
</feature>
<keyword evidence="4" id="KW-1185">Reference proteome</keyword>
<proteinExistence type="predicted"/>
<dbReference type="AlphaFoldDB" id="A0ABC9E1Q5"/>
<keyword evidence="2" id="KW-0472">Membrane</keyword>
<dbReference type="Proteomes" id="UP001497457">
    <property type="component" value="Chromosome 35b"/>
</dbReference>
<keyword evidence="2" id="KW-0812">Transmembrane</keyword>
<feature type="transmembrane region" description="Helical" evidence="2">
    <location>
        <begin position="55"/>
        <end position="75"/>
    </location>
</feature>